<dbReference type="InterPro" id="IPR015927">
    <property type="entry name" value="Peptidase_S24_S26A/B/C"/>
</dbReference>
<evidence type="ECO:0000256" key="3">
    <source>
        <dbReference type="ARBA" id="ARBA00023163"/>
    </source>
</evidence>
<dbReference type="CDD" id="cd06529">
    <property type="entry name" value="S24_LexA-like"/>
    <property type="match status" value="1"/>
</dbReference>
<organism evidence="5 6">
    <name type="scientific">Oceanobacter antarcticus</name>
    <dbReference type="NCBI Taxonomy" id="3133425"/>
    <lineage>
        <taxon>Bacteria</taxon>
        <taxon>Pseudomonadati</taxon>
        <taxon>Pseudomonadota</taxon>
        <taxon>Gammaproteobacteria</taxon>
        <taxon>Oceanospirillales</taxon>
        <taxon>Oceanospirillaceae</taxon>
        <taxon>Oceanobacter</taxon>
    </lineage>
</organism>
<gene>
    <name evidence="5" type="ORF">WG929_18400</name>
</gene>
<dbReference type="InterPro" id="IPR010982">
    <property type="entry name" value="Lambda_DNA-bd_dom_sf"/>
</dbReference>
<keyword evidence="2" id="KW-0238">DNA-binding</keyword>
<keyword evidence="1" id="KW-0805">Transcription regulation</keyword>
<dbReference type="Pfam" id="PF01381">
    <property type="entry name" value="HTH_3"/>
    <property type="match status" value="1"/>
</dbReference>
<dbReference type="Proteomes" id="UP001620597">
    <property type="component" value="Unassembled WGS sequence"/>
</dbReference>
<dbReference type="PANTHER" id="PTHR40661">
    <property type="match status" value="1"/>
</dbReference>
<dbReference type="CDD" id="cd00093">
    <property type="entry name" value="HTH_XRE"/>
    <property type="match status" value="1"/>
</dbReference>
<evidence type="ECO:0000313" key="6">
    <source>
        <dbReference type="Proteomes" id="UP001620597"/>
    </source>
</evidence>
<evidence type="ECO:0000256" key="1">
    <source>
        <dbReference type="ARBA" id="ARBA00023015"/>
    </source>
</evidence>
<feature type="domain" description="HTH cro/C1-type" evidence="4">
    <location>
        <begin position="33"/>
        <end position="77"/>
    </location>
</feature>
<keyword evidence="6" id="KW-1185">Reference proteome</keyword>
<dbReference type="PROSITE" id="PS50943">
    <property type="entry name" value="HTH_CROC1"/>
    <property type="match status" value="1"/>
</dbReference>
<accession>A0ABW8NN19</accession>
<dbReference type="InterPro" id="IPR036286">
    <property type="entry name" value="LexA/Signal_pep-like_sf"/>
</dbReference>
<dbReference type="SUPFAM" id="SSF51306">
    <property type="entry name" value="LexA/Signal peptidase"/>
    <property type="match status" value="1"/>
</dbReference>
<reference evidence="5 6" key="1">
    <citation type="submission" date="2024-03" db="EMBL/GenBank/DDBJ databases">
        <title>High-quality draft genome sequence of Oceanobacter sp. wDCs-4.</title>
        <authorList>
            <person name="Dong C."/>
        </authorList>
    </citation>
    <scope>NUCLEOTIDE SEQUENCE [LARGE SCALE GENOMIC DNA]</scope>
    <source>
        <strain evidence="6">wDCs-4</strain>
    </source>
</reference>
<dbReference type="EMBL" id="JBBKTX010000029">
    <property type="protein sequence ID" value="MFK4754382.1"/>
    <property type="molecule type" value="Genomic_DNA"/>
</dbReference>
<comment type="caution">
    <text evidence="5">The sequence shown here is derived from an EMBL/GenBank/DDBJ whole genome shotgun (WGS) entry which is preliminary data.</text>
</comment>
<keyword evidence="3" id="KW-0804">Transcription</keyword>
<name>A0ABW8NN19_9GAMM</name>
<evidence type="ECO:0000259" key="4">
    <source>
        <dbReference type="PROSITE" id="PS50943"/>
    </source>
</evidence>
<dbReference type="Gene3D" id="2.10.109.10">
    <property type="entry name" value="Umud Fragment, subunit A"/>
    <property type="match status" value="1"/>
</dbReference>
<protein>
    <submittedName>
        <fullName evidence="5">Helix-turn-helix transcriptional regulator</fullName>
    </submittedName>
</protein>
<dbReference type="Gene3D" id="1.10.260.40">
    <property type="entry name" value="lambda repressor-like DNA-binding domains"/>
    <property type="match status" value="1"/>
</dbReference>
<dbReference type="InterPro" id="IPR001387">
    <property type="entry name" value="Cro/C1-type_HTH"/>
</dbReference>
<sequence>MNSAPTDSENKTSMDFLTSLGQRIAAMADLVGSKKKLADAAGISESQLYRCIKGASATTVEPLVAMAKAANVSIEWAVSGEGLMHADQYDTLSVNDSKLKSIPCYTASHQHCQTRTASPEFALPSHWVKQRGLNDQSLVILTARGDSMNPTIPDGSLVLIDTQNRSLLDGRLYALREENFEMIKRIQRVPGQGVWLLSDNKHYNDVLLEQNDMNQLEIIGRVVWIGTDV</sequence>
<dbReference type="SUPFAM" id="SSF47413">
    <property type="entry name" value="lambda repressor-like DNA-binding domains"/>
    <property type="match status" value="1"/>
</dbReference>
<proteinExistence type="predicted"/>
<dbReference type="PANTHER" id="PTHR40661:SF3">
    <property type="entry name" value="FELS-1 PROPHAGE TRANSCRIPTIONAL REGULATOR"/>
    <property type="match status" value="1"/>
</dbReference>
<dbReference type="RefSeq" id="WP_416207253.1">
    <property type="nucleotide sequence ID" value="NZ_JBBKTX010000029.1"/>
</dbReference>
<dbReference type="InterPro" id="IPR039418">
    <property type="entry name" value="LexA-like"/>
</dbReference>
<evidence type="ECO:0000313" key="5">
    <source>
        <dbReference type="EMBL" id="MFK4754382.1"/>
    </source>
</evidence>
<dbReference type="Pfam" id="PF00717">
    <property type="entry name" value="Peptidase_S24"/>
    <property type="match status" value="1"/>
</dbReference>
<evidence type="ECO:0000256" key="2">
    <source>
        <dbReference type="ARBA" id="ARBA00023125"/>
    </source>
</evidence>